<comment type="caution">
    <text evidence="7">The sequence shown here is derived from an EMBL/GenBank/DDBJ whole genome shotgun (WGS) entry which is preliminary data.</text>
</comment>
<dbReference type="CDD" id="cd17536">
    <property type="entry name" value="REC_YesN-like"/>
    <property type="match status" value="1"/>
</dbReference>
<keyword evidence="3" id="KW-0804">Transcription</keyword>
<feature type="domain" description="HTH araC/xylS-type" evidence="5">
    <location>
        <begin position="405"/>
        <end position="503"/>
    </location>
</feature>
<dbReference type="InterPro" id="IPR020449">
    <property type="entry name" value="Tscrpt_reg_AraC-type_HTH"/>
</dbReference>
<dbReference type="GO" id="GO:0043565">
    <property type="term" value="F:sequence-specific DNA binding"/>
    <property type="evidence" value="ECO:0007669"/>
    <property type="project" value="InterPro"/>
</dbReference>
<gene>
    <name evidence="7" type="ORF">H7B67_28150</name>
</gene>
<evidence type="ECO:0000256" key="3">
    <source>
        <dbReference type="ARBA" id="ARBA00023163"/>
    </source>
</evidence>
<evidence type="ECO:0000256" key="1">
    <source>
        <dbReference type="ARBA" id="ARBA00023015"/>
    </source>
</evidence>
<accession>A0A841T4W2</accession>
<dbReference type="InterPro" id="IPR001789">
    <property type="entry name" value="Sig_transdc_resp-reg_receiver"/>
</dbReference>
<dbReference type="PANTHER" id="PTHR43280:SF2">
    <property type="entry name" value="HTH-TYPE TRANSCRIPTIONAL REGULATOR EXSA"/>
    <property type="match status" value="1"/>
</dbReference>
<dbReference type="PANTHER" id="PTHR43280">
    <property type="entry name" value="ARAC-FAMILY TRANSCRIPTIONAL REGULATOR"/>
    <property type="match status" value="1"/>
</dbReference>
<dbReference type="RefSeq" id="WP_185123220.1">
    <property type="nucleotide sequence ID" value="NZ_JACJVQ010000027.1"/>
</dbReference>
<sequence>MKRKLLIADDETNIRLGLRAMIERQFPDRYEILFAADGAEALSLLAAEDVPFLITDIRMPVMDGIELLDRLEGLPKKPAVVILSGYDDFQYAKAAIRHQVREYLLKPIVRAELFAVLERLEEEHRASGKRELPASGIDASERLAQVLLRENAEEKEVRSRLLEAGLDWLDGEYAVGLLKLPANATDFPAMSSKLEQALGAESDWARCGVREGEQVVVARDPALFAGLMARLRGHSLGQPCLALSSRVTGMGQLRLAYSQARQASKYFLLHPDSGIIGYDAVRSLDSGCPLPEEPIRKLSNLVGLGRLPEMKRLLQQALDIRVVARCEIGYLMAVSRMLNEEVFDRVFRTYGEESVEILKLYKKAGHIENFDRFHDYYHHVEQLLERLDDYVGRVRSAHGERTDMQKAVDYLQEHYSEDVNMAVVSNHISLNYTYFSEAFKEYTGESFSSYLRKLRLRKAKELLSGTELKVYEICSLSGFDNVKHFTRVFKESEGVTPMEYRSREQPVRGGRN</sequence>
<keyword evidence="8" id="KW-1185">Reference proteome</keyword>
<dbReference type="InterPro" id="IPR018062">
    <property type="entry name" value="HTH_AraC-typ_CS"/>
</dbReference>
<dbReference type="InterPro" id="IPR018060">
    <property type="entry name" value="HTH_AraC"/>
</dbReference>
<dbReference type="PROSITE" id="PS00041">
    <property type="entry name" value="HTH_ARAC_FAMILY_1"/>
    <property type="match status" value="1"/>
</dbReference>
<dbReference type="SUPFAM" id="SSF46689">
    <property type="entry name" value="Homeodomain-like"/>
    <property type="match status" value="2"/>
</dbReference>
<dbReference type="Gene3D" id="1.10.10.60">
    <property type="entry name" value="Homeodomain-like"/>
    <property type="match status" value="2"/>
</dbReference>
<organism evidence="7 8">
    <name type="scientific">Cohnella thailandensis</name>
    <dbReference type="NCBI Taxonomy" id="557557"/>
    <lineage>
        <taxon>Bacteria</taxon>
        <taxon>Bacillati</taxon>
        <taxon>Bacillota</taxon>
        <taxon>Bacilli</taxon>
        <taxon>Bacillales</taxon>
        <taxon>Paenibacillaceae</taxon>
        <taxon>Cohnella</taxon>
    </lineage>
</organism>
<dbReference type="InterPro" id="IPR011006">
    <property type="entry name" value="CheY-like_superfamily"/>
</dbReference>
<dbReference type="SMART" id="SM00342">
    <property type="entry name" value="HTH_ARAC"/>
    <property type="match status" value="1"/>
</dbReference>
<keyword evidence="1" id="KW-0805">Transcription regulation</keyword>
<dbReference type="InterPro" id="IPR009057">
    <property type="entry name" value="Homeodomain-like_sf"/>
</dbReference>
<evidence type="ECO:0000256" key="2">
    <source>
        <dbReference type="ARBA" id="ARBA00023125"/>
    </source>
</evidence>
<dbReference type="AlphaFoldDB" id="A0A841T4W2"/>
<evidence type="ECO:0000256" key="4">
    <source>
        <dbReference type="PROSITE-ProRule" id="PRU00169"/>
    </source>
</evidence>
<proteinExistence type="predicted"/>
<dbReference type="InterPro" id="IPR041522">
    <property type="entry name" value="CdaR_GGDEF"/>
</dbReference>
<evidence type="ECO:0000313" key="7">
    <source>
        <dbReference type="EMBL" id="MBB6638019.1"/>
    </source>
</evidence>
<dbReference type="PRINTS" id="PR00032">
    <property type="entry name" value="HTHARAC"/>
</dbReference>
<dbReference type="SMART" id="SM00448">
    <property type="entry name" value="REC"/>
    <property type="match status" value="1"/>
</dbReference>
<reference evidence="7 8" key="1">
    <citation type="submission" date="2020-08" db="EMBL/GenBank/DDBJ databases">
        <title>Cohnella phylogeny.</title>
        <authorList>
            <person name="Dunlap C."/>
        </authorList>
    </citation>
    <scope>NUCLEOTIDE SEQUENCE [LARGE SCALE GENOMIC DNA]</scope>
    <source>
        <strain evidence="7 8">DSM 25241</strain>
    </source>
</reference>
<dbReference type="Pfam" id="PF12833">
    <property type="entry name" value="HTH_18"/>
    <property type="match status" value="1"/>
</dbReference>
<feature type="domain" description="Response regulatory" evidence="6">
    <location>
        <begin position="4"/>
        <end position="121"/>
    </location>
</feature>
<dbReference type="Gene3D" id="3.40.50.2300">
    <property type="match status" value="1"/>
</dbReference>
<protein>
    <submittedName>
        <fullName evidence="7">Response regulator</fullName>
    </submittedName>
</protein>
<keyword evidence="2" id="KW-0238">DNA-binding</keyword>
<dbReference type="GO" id="GO:0000160">
    <property type="term" value="P:phosphorelay signal transduction system"/>
    <property type="evidence" value="ECO:0007669"/>
    <property type="project" value="InterPro"/>
</dbReference>
<dbReference type="PROSITE" id="PS50110">
    <property type="entry name" value="RESPONSE_REGULATORY"/>
    <property type="match status" value="1"/>
</dbReference>
<dbReference type="Proteomes" id="UP000535838">
    <property type="component" value="Unassembled WGS sequence"/>
</dbReference>
<dbReference type="Pfam" id="PF00072">
    <property type="entry name" value="Response_reg"/>
    <property type="match status" value="1"/>
</dbReference>
<evidence type="ECO:0000259" key="5">
    <source>
        <dbReference type="PROSITE" id="PS01124"/>
    </source>
</evidence>
<feature type="modified residue" description="4-aspartylphosphate" evidence="4">
    <location>
        <position position="56"/>
    </location>
</feature>
<dbReference type="PROSITE" id="PS01124">
    <property type="entry name" value="HTH_ARAC_FAMILY_2"/>
    <property type="match status" value="1"/>
</dbReference>
<keyword evidence="4" id="KW-0597">Phosphoprotein</keyword>
<dbReference type="GO" id="GO:0003700">
    <property type="term" value="F:DNA-binding transcription factor activity"/>
    <property type="evidence" value="ECO:0007669"/>
    <property type="project" value="InterPro"/>
</dbReference>
<evidence type="ECO:0000259" key="6">
    <source>
        <dbReference type="PROSITE" id="PS50110"/>
    </source>
</evidence>
<dbReference type="EMBL" id="JACJVQ010000027">
    <property type="protein sequence ID" value="MBB6638019.1"/>
    <property type="molecule type" value="Genomic_DNA"/>
</dbReference>
<evidence type="ECO:0000313" key="8">
    <source>
        <dbReference type="Proteomes" id="UP000535838"/>
    </source>
</evidence>
<name>A0A841T4W2_9BACL</name>
<dbReference type="Pfam" id="PF17853">
    <property type="entry name" value="GGDEF_2"/>
    <property type="match status" value="1"/>
</dbReference>
<dbReference type="SUPFAM" id="SSF52172">
    <property type="entry name" value="CheY-like"/>
    <property type="match status" value="1"/>
</dbReference>